<dbReference type="AlphaFoldDB" id="A0A919KGT0"/>
<evidence type="ECO:0000256" key="5">
    <source>
        <dbReference type="HAMAP-Rule" id="MF_00651"/>
    </source>
</evidence>
<dbReference type="Proteomes" id="UP000623958">
    <property type="component" value="Unassembled WGS sequence"/>
</dbReference>
<keyword evidence="4 5" id="KW-0378">Hydrolase</keyword>
<dbReference type="HAMAP" id="MF_00651">
    <property type="entry name" value="Nuclease_YqgF"/>
    <property type="match status" value="1"/>
</dbReference>
<dbReference type="Gene3D" id="3.30.420.140">
    <property type="entry name" value="YqgF/RNase H-like domain"/>
    <property type="match status" value="1"/>
</dbReference>
<dbReference type="GO" id="GO:0004518">
    <property type="term" value="F:nuclease activity"/>
    <property type="evidence" value="ECO:0007669"/>
    <property type="project" value="UniProtKB-KW"/>
</dbReference>
<comment type="similarity">
    <text evidence="5">Belongs to the YqgF HJR family.</text>
</comment>
<evidence type="ECO:0000256" key="2">
    <source>
        <dbReference type="ARBA" id="ARBA00022517"/>
    </source>
</evidence>
<feature type="domain" description="YqgF/RNase H-like" evidence="6">
    <location>
        <begin position="14"/>
        <end position="114"/>
    </location>
</feature>
<dbReference type="EC" id="3.1.-.-" evidence="5"/>
<comment type="caution">
    <text evidence="7">The sequence shown here is derived from an EMBL/GenBank/DDBJ whole genome shotgun (WGS) entry which is preliminary data.</text>
</comment>
<dbReference type="SUPFAM" id="SSF53098">
    <property type="entry name" value="Ribonuclease H-like"/>
    <property type="match status" value="1"/>
</dbReference>
<evidence type="ECO:0000313" key="7">
    <source>
        <dbReference type="EMBL" id="GHH48044.1"/>
    </source>
</evidence>
<keyword evidence="3 5" id="KW-0540">Nuclease</keyword>
<dbReference type="InterPro" id="IPR005227">
    <property type="entry name" value="YqgF"/>
</dbReference>
<dbReference type="CDD" id="cd16964">
    <property type="entry name" value="YqgF"/>
    <property type="match status" value="1"/>
</dbReference>
<dbReference type="GO" id="GO:0000967">
    <property type="term" value="P:rRNA 5'-end processing"/>
    <property type="evidence" value="ECO:0007669"/>
    <property type="project" value="UniProtKB-UniRule"/>
</dbReference>
<dbReference type="EMBL" id="BNBA01000003">
    <property type="protein sequence ID" value="GHH48044.1"/>
    <property type="molecule type" value="Genomic_DNA"/>
</dbReference>
<dbReference type="NCBIfam" id="TIGR00250">
    <property type="entry name" value="RNAse_H_YqgF"/>
    <property type="match status" value="1"/>
</dbReference>
<evidence type="ECO:0000256" key="3">
    <source>
        <dbReference type="ARBA" id="ARBA00022722"/>
    </source>
</evidence>
<evidence type="ECO:0000313" key="8">
    <source>
        <dbReference type="Proteomes" id="UP000623958"/>
    </source>
</evidence>
<name>A0A919KGT0_9XANT</name>
<evidence type="ECO:0000256" key="4">
    <source>
        <dbReference type="ARBA" id="ARBA00022801"/>
    </source>
</evidence>
<dbReference type="GO" id="GO:0016788">
    <property type="term" value="F:hydrolase activity, acting on ester bonds"/>
    <property type="evidence" value="ECO:0007669"/>
    <property type="project" value="UniProtKB-UniRule"/>
</dbReference>
<dbReference type="Pfam" id="PF03652">
    <property type="entry name" value="RuvX"/>
    <property type="match status" value="1"/>
</dbReference>
<proteinExistence type="inferred from homology"/>
<reference evidence="7" key="2">
    <citation type="submission" date="2020-09" db="EMBL/GenBank/DDBJ databases">
        <authorList>
            <person name="Sun Q."/>
            <person name="Ohkuma M."/>
        </authorList>
    </citation>
    <scope>NUCLEOTIDE SEQUENCE</scope>
    <source>
        <strain evidence="7">JCM 13306</strain>
    </source>
</reference>
<comment type="subcellular location">
    <subcellularLocation>
        <location evidence="5">Cytoplasm</location>
    </subcellularLocation>
</comment>
<comment type="function">
    <text evidence="5">Could be a nuclease involved in processing of the 5'-end of pre-16S rRNA.</text>
</comment>
<protein>
    <recommendedName>
        <fullName evidence="5">Putative pre-16S rRNA nuclease</fullName>
        <ecNumber evidence="5">3.1.-.-</ecNumber>
    </recommendedName>
</protein>
<evidence type="ECO:0000259" key="6">
    <source>
        <dbReference type="SMART" id="SM00732"/>
    </source>
</evidence>
<dbReference type="PANTHER" id="PTHR33317">
    <property type="entry name" value="POLYNUCLEOTIDYL TRANSFERASE, RIBONUCLEASE H-LIKE SUPERFAMILY PROTEIN"/>
    <property type="match status" value="1"/>
</dbReference>
<keyword evidence="2 5" id="KW-0690">Ribosome biogenesis</keyword>
<gene>
    <name evidence="7" type="ORF">GCM10009090_05330</name>
</gene>
<dbReference type="SMART" id="SM00732">
    <property type="entry name" value="YqgFc"/>
    <property type="match status" value="1"/>
</dbReference>
<evidence type="ECO:0000256" key="1">
    <source>
        <dbReference type="ARBA" id="ARBA00022490"/>
    </source>
</evidence>
<sequence length="158" mass="16977">MPSAGSPSPIRPDATVFGFDVGAKRIGVAIGSALGAGARALAVIEVRGDTADWAALDRLHKDWRPSGLVVGDPLTLEGEDQPARRRAHAFGRQLRARYGLPVVLVDERSSSVEAARRFAHERAEGRKRRRDAEALDAMAAAVIVERWLSAPDQALPLP</sequence>
<organism evidence="7 8">
    <name type="scientific">Xanthomonas boreopolis</name>
    <dbReference type="NCBI Taxonomy" id="86183"/>
    <lineage>
        <taxon>Bacteria</taxon>
        <taxon>Pseudomonadati</taxon>
        <taxon>Pseudomonadota</taxon>
        <taxon>Gammaproteobacteria</taxon>
        <taxon>Lysobacterales</taxon>
        <taxon>Lysobacteraceae</taxon>
        <taxon>Xanthomonas</taxon>
    </lineage>
</organism>
<dbReference type="InterPro" id="IPR012337">
    <property type="entry name" value="RNaseH-like_sf"/>
</dbReference>
<dbReference type="InterPro" id="IPR006641">
    <property type="entry name" value="YqgF/RNaseH-like_dom"/>
</dbReference>
<keyword evidence="1 5" id="KW-0963">Cytoplasm</keyword>
<accession>A0A919KGT0</accession>
<keyword evidence="8" id="KW-1185">Reference proteome</keyword>
<dbReference type="InterPro" id="IPR037027">
    <property type="entry name" value="YqgF/RNaseH-like_dom_sf"/>
</dbReference>
<dbReference type="PANTHER" id="PTHR33317:SF4">
    <property type="entry name" value="POLYNUCLEOTIDYL TRANSFERASE, RIBONUCLEASE H-LIKE SUPERFAMILY PROTEIN"/>
    <property type="match status" value="1"/>
</dbReference>
<dbReference type="RefSeq" id="WP_434027518.1">
    <property type="nucleotide sequence ID" value="NZ_BNBA01000003.1"/>
</dbReference>
<reference evidence="7" key="1">
    <citation type="journal article" date="2014" name="Int. J. Syst. Evol. Microbiol.">
        <title>Complete genome sequence of Corynebacterium casei LMG S-19264T (=DSM 44701T), isolated from a smear-ripened cheese.</title>
        <authorList>
            <consortium name="US DOE Joint Genome Institute (JGI-PGF)"/>
            <person name="Walter F."/>
            <person name="Albersmeier A."/>
            <person name="Kalinowski J."/>
            <person name="Ruckert C."/>
        </authorList>
    </citation>
    <scope>NUCLEOTIDE SEQUENCE</scope>
    <source>
        <strain evidence="7">JCM 13306</strain>
    </source>
</reference>
<dbReference type="GO" id="GO:0005829">
    <property type="term" value="C:cytosol"/>
    <property type="evidence" value="ECO:0007669"/>
    <property type="project" value="TreeGrafter"/>
</dbReference>